<proteinExistence type="predicted"/>
<gene>
    <name evidence="1" type="ORF">PPG34_02675</name>
</gene>
<reference evidence="1 2" key="1">
    <citation type="journal article" date="2023" name="ISME J.">
        <title>Cultivation and genomic characterization of novel and ubiquitous marine nitrite-oxidizing bacteria from the Nitrospirales.</title>
        <authorList>
            <person name="Mueller A.J."/>
            <person name="Daebeler A."/>
            <person name="Herbold C.W."/>
            <person name="Kirkegaard R.H."/>
            <person name="Daims H."/>
        </authorList>
    </citation>
    <scope>NUCLEOTIDE SEQUENCE [LARGE SCALE GENOMIC DNA]</scope>
    <source>
        <strain evidence="1 2">EB</strain>
    </source>
</reference>
<evidence type="ECO:0000313" key="1">
    <source>
        <dbReference type="EMBL" id="MDT7041237.1"/>
    </source>
</evidence>
<name>A0ABU3K4B6_9BACT</name>
<organism evidence="1 2">
    <name type="scientific">Candidatus Nitronereus thalassa</name>
    <dbReference type="NCBI Taxonomy" id="3020898"/>
    <lineage>
        <taxon>Bacteria</taxon>
        <taxon>Pseudomonadati</taxon>
        <taxon>Nitrospirota</taxon>
        <taxon>Nitrospiria</taxon>
        <taxon>Nitrospirales</taxon>
        <taxon>Nitrospiraceae</taxon>
        <taxon>Candidatus Nitronereus</taxon>
    </lineage>
</organism>
<comment type="caution">
    <text evidence="1">The sequence shown here is derived from an EMBL/GenBank/DDBJ whole genome shotgun (WGS) entry which is preliminary data.</text>
</comment>
<dbReference type="PANTHER" id="PTHR11626:SF2">
    <property type="entry name" value="SQUALENE SYNTHASE"/>
    <property type="match status" value="1"/>
</dbReference>
<dbReference type="SFLD" id="SFLDG01018">
    <property type="entry name" value="Squalene/Phytoene_Synthase_Lik"/>
    <property type="match status" value="1"/>
</dbReference>
<dbReference type="InterPro" id="IPR044844">
    <property type="entry name" value="Trans_IPPS_euk-type"/>
</dbReference>
<dbReference type="SFLD" id="SFLDS00005">
    <property type="entry name" value="Isoprenoid_Synthase_Type_I"/>
    <property type="match status" value="1"/>
</dbReference>
<evidence type="ECO:0000313" key="2">
    <source>
        <dbReference type="Proteomes" id="UP001250932"/>
    </source>
</evidence>
<dbReference type="InterPro" id="IPR008949">
    <property type="entry name" value="Isoprenoid_synthase_dom_sf"/>
</dbReference>
<dbReference type="EMBL" id="JAQOUE010000001">
    <property type="protein sequence ID" value="MDT7041237.1"/>
    <property type="molecule type" value="Genomic_DNA"/>
</dbReference>
<dbReference type="PANTHER" id="PTHR11626">
    <property type="entry name" value="FARNESYL-DIPHOSPHATE FARNESYLTRANSFERASE"/>
    <property type="match status" value="1"/>
</dbReference>
<dbReference type="Gene3D" id="1.10.600.10">
    <property type="entry name" value="Farnesyl Diphosphate Synthase"/>
    <property type="match status" value="1"/>
</dbReference>
<dbReference type="RefSeq" id="WP_313831593.1">
    <property type="nucleotide sequence ID" value="NZ_JAQOUE010000001.1"/>
</dbReference>
<dbReference type="Pfam" id="PF00494">
    <property type="entry name" value="SQS_PSY"/>
    <property type="match status" value="1"/>
</dbReference>
<accession>A0ABU3K4B6</accession>
<keyword evidence="2" id="KW-1185">Reference proteome</keyword>
<protein>
    <submittedName>
        <fullName evidence="1">Phytoene/squalene synthase family protein</fullName>
    </submittedName>
</protein>
<dbReference type="SUPFAM" id="SSF48576">
    <property type="entry name" value="Terpenoid synthases"/>
    <property type="match status" value="1"/>
</dbReference>
<sequence>MSSSPDESYLFHDILKQVSRSFYLTLAVLPSRVAKQVGLAYLFARAADTVADTGQVDRSARVMFLQQFKLQFQRERLNWDEINAVQAMMSPQQSHPGERKLLEQLESCFQIYEQLSPEDQEEIRQVLPTLISGMEMDLKVFPGDSTAHLSALQTVADLDTYIYRVAGCVGEFWTNLMCAHLPRIRRRWDREQKIRIGIRFGKGLQLTNILKDLPRDLRRGRCYIPREMLEAVGLEPKDLLDKRNMSKFSPVLQKLVGITLAHLDQGWFYTMSIPRFEVRLRLACMWPILIALRTLHLLTTCDNLLDPGQSHKISRMEVYRIVCGTTLTGGSEYMGTAYWGHFRKAVG</sequence>
<dbReference type="InterPro" id="IPR002060">
    <property type="entry name" value="Squ/phyt_synthse"/>
</dbReference>
<dbReference type="Proteomes" id="UP001250932">
    <property type="component" value="Unassembled WGS sequence"/>
</dbReference>